<sequence>MARYKWPFALLVVPFLAGSCSNDTYESGDGDYSYLRADFVEAHTKAPNEIDYAVTDNRDSLVLSPRYKVSWASQADTNYRGLLYYSKVDHHTAIASRFFQVPVVAWQSKSKVKTVRTDPVVFESAWISRNRRYLNIGFSVKTARQNDGKKGQTIAVVATDSMELGGHIRQLWLTLYHDQGGVPEYYSSKGYISVPLQRLPKGCHIRLTVRDYRLIVKKDFVK</sequence>
<dbReference type="STRING" id="999422.HMPREF9944_00834"/>
<evidence type="ECO:0000259" key="1">
    <source>
        <dbReference type="Pfam" id="PF17415"/>
    </source>
</evidence>
<keyword evidence="3" id="KW-1185">Reference proteome</keyword>
<protein>
    <recommendedName>
        <fullName evidence="1">NigD-like C-terminal domain-containing protein</fullName>
    </recommendedName>
</protein>
<dbReference type="Pfam" id="PF17415">
    <property type="entry name" value="NigD_C"/>
    <property type="match status" value="1"/>
</dbReference>
<name>H1HKZ0_9BACT</name>
<dbReference type="Gene3D" id="2.60.40.2370">
    <property type="entry name" value="NigD-like, C-terminal beta sandwich domain"/>
    <property type="match status" value="1"/>
</dbReference>
<dbReference type="Proteomes" id="UP000003167">
    <property type="component" value="Unassembled WGS sequence"/>
</dbReference>
<dbReference type="HOGENOM" id="CLU_104503_1_0_10"/>
<comment type="caution">
    <text evidence="2">The sequence shown here is derived from an EMBL/GenBank/DDBJ whole genome shotgun (WGS) entry which is preliminary data.</text>
</comment>
<dbReference type="AlphaFoldDB" id="H1HKZ0"/>
<reference evidence="2 3" key="1">
    <citation type="submission" date="2011-12" db="EMBL/GenBank/DDBJ databases">
        <title>The Genome Sequence of Prevotella maculosa OT 289.</title>
        <authorList>
            <consortium name="The Broad Institute Genome Sequencing Platform"/>
            <person name="Earl A."/>
            <person name="Ward D."/>
            <person name="Feldgarden M."/>
            <person name="Gevers D."/>
            <person name="Izard J."/>
            <person name="Blanton J.M."/>
            <person name="Mathney J."/>
            <person name="Tanner A.C."/>
            <person name="Dewhirst F.E."/>
            <person name="Young S.K."/>
            <person name="Zeng Q."/>
            <person name="Gargeya S."/>
            <person name="Fitzgerald M."/>
            <person name="Haas B."/>
            <person name="Abouelleil A."/>
            <person name="Alvarado L."/>
            <person name="Arachchi H.M."/>
            <person name="Berlin A."/>
            <person name="Chapman S.B."/>
            <person name="Gearin G."/>
            <person name="Goldberg J."/>
            <person name="Griggs A."/>
            <person name="Gujja S."/>
            <person name="Hansen M."/>
            <person name="Heiman D."/>
            <person name="Howarth C."/>
            <person name="Larimer J."/>
            <person name="Lui A."/>
            <person name="MacDonald P.J.P."/>
            <person name="McCowen C."/>
            <person name="Montmayeur A."/>
            <person name="Murphy C."/>
            <person name="Neiman D."/>
            <person name="Pearson M."/>
            <person name="Priest M."/>
            <person name="Roberts A."/>
            <person name="Saif S."/>
            <person name="Shea T."/>
            <person name="Sisk P."/>
            <person name="Stolte C."/>
            <person name="Sykes S."/>
            <person name="Wortman J."/>
            <person name="Nusbaum C."/>
            <person name="Birren B."/>
        </authorList>
    </citation>
    <scope>NUCLEOTIDE SEQUENCE [LARGE SCALE GENOMIC DNA]</scope>
    <source>
        <strain evidence="2 3">OT 289</strain>
    </source>
</reference>
<dbReference type="OrthoDB" id="1068111at2"/>
<dbReference type="InterPro" id="IPR038143">
    <property type="entry name" value="NigD-like_C_dom_sf"/>
</dbReference>
<organism evidence="2 3">
    <name type="scientific">Segatella maculosa OT 289</name>
    <dbReference type="NCBI Taxonomy" id="999422"/>
    <lineage>
        <taxon>Bacteria</taxon>
        <taxon>Pseudomonadati</taxon>
        <taxon>Bacteroidota</taxon>
        <taxon>Bacteroidia</taxon>
        <taxon>Bacteroidales</taxon>
        <taxon>Prevotellaceae</taxon>
        <taxon>Segatella</taxon>
    </lineage>
</organism>
<dbReference type="PATRIC" id="fig|999422.3.peg.859"/>
<evidence type="ECO:0000313" key="2">
    <source>
        <dbReference type="EMBL" id="EHO73241.1"/>
    </source>
</evidence>
<proteinExistence type="predicted"/>
<dbReference type="EMBL" id="AGEK01000016">
    <property type="protein sequence ID" value="EHO73241.1"/>
    <property type="molecule type" value="Genomic_DNA"/>
</dbReference>
<accession>H1HKZ0</accession>
<feature type="domain" description="NigD-like C-terminal" evidence="1">
    <location>
        <begin position="108"/>
        <end position="202"/>
    </location>
</feature>
<dbReference type="PROSITE" id="PS51257">
    <property type="entry name" value="PROKAR_LIPOPROTEIN"/>
    <property type="match status" value="1"/>
</dbReference>
<evidence type="ECO:0000313" key="3">
    <source>
        <dbReference type="Proteomes" id="UP000003167"/>
    </source>
</evidence>
<dbReference type="RefSeq" id="WP_008564609.1">
    <property type="nucleotide sequence ID" value="NZ_JH594501.1"/>
</dbReference>
<dbReference type="InterPro" id="IPR035376">
    <property type="entry name" value="NigD_C"/>
</dbReference>
<gene>
    <name evidence="2" type="ORF">HMPREF9944_00834</name>
</gene>